<dbReference type="AlphaFoldDB" id="A0A9W4UA87"/>
<name>A0A9W4UA87_9PLEO</name>
<comment type="caution">
    <text evidence="2">The sequence shown here is derived from an EMBL/GenBank/DDBJ whole genome shotgun (WGS) entry which is preliminary data.</text>
</comment>
<keyword evidence="1" id="KW-0472">Membrane</keyword>
<evidence type="ECO:0000313" key="2">
    <source>
        <dbReference type="EMBL" id="CAI6332224.1"/>
    </source>
</evidence>
<organism evidence="2 3">
    <name type="scientific">Periconia digitata</name>
    <dbReference type="NCBI Taxonomy" id="1303443"/>
    <lineage>
        <taxon>Eukaryota</taxon>
        <taxon>Fungi</taxon>
        <taxon>Dikarya</taxon>
        <taxon>Ascomycota</taxon>
        <taxon>Pezizomycotina</taxon>
        <taxon>Dothideomycetes</taxon>
        <taxon>Pleosporomycetidae</taxon>
        <taxon>Pleosporales</taxon>
        <taxon>Massarineae</taxon>
        <taxon>Periconiaceae</taxon>
        <taxon>Periconia</taxon>
    </lineage>
</organism>
<keyword evidence="1" id="KW-0812">Transmembrane</keyword>
<reference evidence="2" key="1">
    <citation type="submission" date="2023-01" db="EMBL/GenBank/DDBJ databases">
        <authorList>
            <person name="Van Ghelder C."/>
            <person name="Rancurel C."/>
        </authorList>
    </citation>
    <scope>NUCLEOTIDE SEQUENCE</scope>
    <source>
        <strain evidence="2">CNCM I-4278</strain>
    </source>
</reference>
<keyword evidence="3" id="KW-1185">Reference proteome</keyword>
<proteinExistence type="predicted"/>
<gene>
    <name evidence="2" type="ORF">PDIGIT_LOCUS5255</name>
</gene>
<feature type="transmembrane region" description="Helical" evidence="1">
    <location>
        <begin position="12"/>
        <end position="36"/>
    </location>
</feature>
<sequence length="115" mass="13207">MTERTGSHCLLYCLRVAAFSIALLCLLLGLTSRAFFFSCSHSFCVTMKDFPHRHEDANDDERKARESNVLLRCFERELRIDVDDDDGVRVRIERVALVGVGKRRRFVMVVVSKAL</sequence>
<accession>A0A9W4UA87</accession>
<dbReference type="EMBL" id="CAOQHR010000003">
    <property type="protein sequence ID" value="CAI6332224.1"/>
    <property type="molecule type" value="Genomic_DNA"/>
</dbReference>
<dbReference type="Proteomes" id="UP001152607">
    <property type="component" value="Unassembled WGS sequence"/>
</dbReference>
<protein>
    <submittedName>
        <fullName evidence="2">Uncharacterized protein</fullName>
    </submittedName>
</protein>
<keyword evidence="1" id="KW-1133">Transmembrane helix</keyword>
<evidence type="ECO:0000256" key="1">
    <source>
        <dbReference type="SAM" id="Phobius"/>
    </source>
</evidence>
<evidence type="ECO:0000313" key="3">
    <source>
        <dbReference type="Proteomes" id="UP001152607"/>
    </source>
</evidence>